<gene>
    <name evidence="4" type="ORF">EVOR1521_LOCUS4725</name>
</gene>
<dbReference type="Gene3D" id="3.30.70.580">
    <property type="entry name" value="Pseudouridine synthase I, catalytic domain, N-terminal subdomain"/>
    <property type="match status" value="1"/>
</dbReference>
<dbReference type="Gene3D" id="3.30.70.1560">
    <property type="entry name" value="Alpha-L RNA-binding motif"/>
    <property type="match status" value="1"/>
</dbReference>
<dbReference type="InterPro" id="IPR020103">
    <property type="entry name" value="PsdUridine_synth_cat_dom_sf"/>
</dbReference>
<feature type="domain" description="Pseudouridine synthase RsuA/RluA-like" evidence="3">
    <location>
        <begin position="92"/>
        <end position="180"/>
    </location>
</feature>
<name>A0AA36HU87_9DINO</name>
<dbReference type="GO" id="GO:0009982">
    <property type="term" value="F:pseudouridine synthase activity"/>
    <property type="evidence" value="ECO:0007669"/>
    <property type="project" value="InterPro"/>
</dbReference>
<evidence type="ECO:0000313" key="5">
    <source>
        <dbReference type="Proteomes" id="UP001178507"/>
    </source>
</evidence>
<dbReference type="EMBL" id="CAUJNA010000323">
    <property type="protein sequence ID" value="CAJ1375458.1"/>
    <property type="molecule type" value="Genomic_DNA"/>
</dbReference>
<dbReference type="GO" id="GO:0001522">
    <property type="term" value="P:pseudouridine synthesis"/>
    <property type="evidence" value="ECO:0007669"/>
    <property type="project" value="InterPro"/>
</dbReference>
<dbReference type="InterPro" id="IPR050343">
    <property type="entry name" value="RsuA_PseudoU_synthase"/>
</dbReference>
<keyword evidence="2" id="KW-0732">Signal</keyword>
<dbReference type="InterPro" id="IPR006145">
    <property type="entry name" value="PsdUridine_synth_RsuA/RluA"/>
</dbReference>
<keyword evidence="1" id="KW-0413">Isomerase</keyword>
<sequence length="486" mass="52684">MAWRHPLSAFFCLPPLLVLPNSGRLVRMQTRAVTLQHAAQLRGVPRPLSFLLPRGSALSKRGRTYIFDDEPKPLSAADAWLDAPLGSPSPLLALWKPVGVVTTMAEEPKSLRRLLDEMSPLPLQQPQPVGRLDKGTSGLLFLAENGDLHRILLASGYIRKTYVATVNKASASEEQLAQLLAGVDLGDGAAPARAVAAKRLDPEVVPRKGGLTGSVEKVRVEVQVSEGRFRLVRRLFDACGLPLRALHREAVGSLSCRLLGAFAPRRVVSVEPPEVLDLLAAGRGPEVGQAVYNALRCGSLLCNLRRGSVPEPNRERLERWLAEHWTLEGPCSLAIRDDACGLLRPWPVPPVHRHKCTVRLRGIQVAKVDASGQVLISEAFGCVGYCSWQAIHPSDPFPLGATVLSQPLLAAATARALQKRGISLSASAERLLWPNAGPFTVGDVVRGKLQSKAPPAASSRLLGDLKKLMEWLEHLGLWATHGHSQH</sequence>
<evidence type="ECO:0000256" key="2">
    <source>
        <dbReference type="SAM" id="SignalP"/>
    </source>
</evidence>
<accession>A0AA36HU87</accession>
<dbReference type="Pfam" id="PF00849">
    <property type="entry name" value="PseudoU_synth_2"/>
    <property type="match status" value="1"/>
</dbReference>
<dbReference type="GO" id="GO:0003723">
    <property type="term" value="F:RNA binding"/>
    <property type="evidence" value="ECO:0007669"/>
    <property type="project" value="InterPro"/>
</dbReference>
<feature type="chain" id="PRO_5041220632" description="Pseudouridine synthase RsuA/RluA-like domain-containing protein" evidence="2">
    <location>
        <begin position="24"/>
        <end position="486"/>
    </location>
</feature>
<dbReference type="InterPro" id="IPR020094">
    <property type="entry name" value="TruA/RsuA/RluB/E/F_N"/>
</dbReference>
<evidence type="ECO:0000259" key="3">
    <source>
        <dbReference type="Pfam" id="PF00849"/>
    </source>
</evidence>
<evidence type="ECO:0000256" key="1">
    <source>
        <dbReference type="ARBA" id="ARBA00023235"/>
    </source>
</evidence>
<proteinExistence type="predicted"/>
<dbReference type="Proteomes" id="UP001178507">
    <property type="component" value="Unassembled WGS sequence"/>
</dbReference>
<comment type="caution">
    <text evidence="4">The sequence shown here is derived from an EMBL/GenBank/DDBJ whole genome shotgun (WGS) entry which is preliminary data.</text>
</comment>
<dbReference type="PANTHER" id="PTHR47683:SF2">
    <property type="entry name" value="RNA-BINDING S4 DOMAIN-CONTAINING PROTEIN"/>
    <property type="match status" value="1"/>
</dbReference>
<dbReference type="InterPro" id="IPR042092">
    <property type="entry name" value="PsdUridine_s_RsuA/RluB/E/F_cat"/>
</dbReference>
<reference evidence="4" key="1">
    <citation type="submission" date="2023-08" db="EMBL/GenBank/DDBJ databases">
        <authorList>
            <person name="Chen Y."/>
            <person name="Shah S."/>
            <person name="Dougan E. K."/>
            <person name="Thang M."/>
            <person name="Chan C."/>
        </authorList>
    </citation>
    <scope>NUCLEOTIDE SEQUENCE</scope>
</reference>
<organism evidence="4 5">
    <name type="scientific">Effrenium voratum</name>
    <dbReference type="NCBI Taxonomy" id="2562239"/>
    <lineage>
        <taxon>Eukaryota</taxon>
        <taxon>Sar</taxon>
        <taxon>Alveolata</taxon>
        <taxon>Dinophyceae</taxon>
        <taxon>Suessiales</taxon>
        <taxon>Symbiodiniaceae</taxon>
        <taxon>Effrenium</taxon>
    </lineage>
</organism>
<protein>
    <recommendedName>
        <fullName evidence="3">Pseudouridine synthase RsuA/RluA-like domain-containing protein</fullName>
    </recommendedName>
</protein>
<evidence type="ECO:0000313" key="4">
    <source>
        <dbReference type="EMBL" id="CAJ1375458.1"/>
    </source>
</evidence>
<keyword evidence="5" id="KW-1185">Reference proteome</keyword>
<feature type="signal peptide" evidence="2">
    <location>
        <begin position="1"/>
        <end position="23"/>
    </location>
</feature>
<dbReference type="SUPFAM" id="SSF55120">
    <property type="entry name" value="Pseudouridine synthase"/>
    <property type="match status" value="1"/>
</dbReference>
<dbReference type="AlphaFoldDB" id="A0AA36HU87"/>
<dbReference type="PANTHER" id="PTHR47683">
    <property type="entry name" value="PSEUDOURIDINE SYNTHASE FAMILY PROTEIN-RELATED"/>
    <property type="match status" value="1"/>
</dbReference>